<dbReference type="Proteomes" id="UP000230233">
    <property type="component" value="Chromosome X"/>
</dbReference>
<evidence type="ECO:0000256" key="1">
    <source>
        <dbReference type="SAM" id="MobiDB-lite"/>
    </source>
</evidence>
<evidence type="ECO:0000313" key="3">
    <source>
        <dbReference type="Proteomes" id="UP000230233"/>
    </source>
</evidence>
<name>A0A2G5SZK8_9PELO</name>
<reference evidence="3" key="1">
    <citation type="submission" date="2017-10" db="EMBL/GenBank/DDBJ databases">
        <title>Rapid genome shrinkage in a self-fertile nematode reveals novel sperm competition proteins.</title>
        <authorList>
            <person name="Yin D."/>
            <person name="Schwarz E.M."/>
            <person name="Thomas C.G."/>
            <person name="Felde R.L."/>
            <person name="Korf I.F."/>
            <person name="Cutter A.D."/>
            <person name="Schartner C.M."/>
            <person name="Ralston E.J."/>
            <person name="Meyer B.J."/>
            <person name="Haag E.S."/>
        </authorList>
    </citation>
    <scope>NUCLEOTIDE SEQUENCE [LARGE SCALE GENOMIC DNA]</scope>
    <source>
        <strain evidence="3">JU1422</strain>
    </source>
</reference>
<dbReference type="EMBL" id="PDUG01000006">
    <property type="protein sequence ID" value="PIC20383.1"/>
    <property type="molecule type" value="Genomic_DNA"/>
</dbReference>
<gene>
    <name evidence="2" type="primary">Cnig_chr_X.g25605</name>
    <name evidence="2" type="ORF">B9Z55_025605</name>
</gene>
<accession>A0A2G5SZK8</accession>
<evidence type="ECO:0000313" key="2">
    <source>
        <dbReference type="EMBL" id="PIC20383.1"/>
    </source>
</evidence>
<proteinExistence type="predicted"/>
<feature type="region of interest" description="Disordered" evidence="1">
    <location>
        <begin position="8"/>
        <end position="31"/>
    </location>
</feature>
<comment type="caution">
    <text evidence="2">The sequence shown here is derived from an EMBL/GenBank/DDBJ whole genome shotgun (WGS) entry which is preliminary data.</text>
</comment>
<sequence>MVVFAQKFGGGREKEKHRPCRWPSLPRSDAKSQQRVYKRSYPNLDSLFRHPFSNVIGEPITPMKMATIYVMRTCVQIHFGFHH</sequence>
<protein>
    <submittedName>
        <fullName evidence="2">Uncharacterized protein</fullName>
    </submittedName>
</protein>
<organism evidence="2 3">
    <name type="scientific">Caenorhabditis nigoni</name>
    <dbReference type="NCBI Taxonomy" id="1611254"/>
    <lineage>
        <taxon>Eukaryota</taxon>
        <taxon>Metazoa</taxon>
        <taxon>Ecdysozoa</taxon>
        <taxon>Nematoda</taxon>
        <taxon>Chromadorea</taxon>
        <taxon>Rhabditida</taxon>
        <taxon>Rhabditina</taxon>
        <taxon>Rhabditomorpha</taxon>
        <taxon>Rhabditoidea</taxon>
        <taxon>Rhabditidae</taxon>
        <taxon>Peloderinae</taxon>
        <taxon>Caenorhabditis</taxon>
    </lineage>
</organism>
<keyword evidence="3" id="KW-1185">Reference proteome</keyword>
<dbReference type="AlphaFoldDB" id="A0A2G5SZK8"/>